<name>A0ABQ4M616_9BACL</name>
<organism evidence="1 2">
    <name type="scientific">Paenibacillus vini</name>
    <dbReference type="NCBI Taxonomy" id="1476024"/>
    <lineage>
        <taxon>Bacteria</taxon>
        <taxon>Bacillati</taxon>
        <taxon>Bacillota</taxon>
        <taxon>Bacilli</taxon>
        <taxon>Bacillales</taxon>
        <taxon>Paenibacillaceae</taxon>
        <taxon>Paenibacillus</taxon>
    </lineage>
</organism>
<dbReference type="Proteomes" id="UP000679992">
    <property type="component" value="Unassembled WGS sequence"/>
</dbReference>
<proteinExistence type="predicted"/>
<protein>
    <submittedName>
        <fullName evidence="1">Uncharacterized protein</fullName>
    </submittedName>
</protein>
<keyword evidence="2" id="KW-1185">Reference proteome</keyword>
<reference evidence="1 2" key="1">
    <citation type="submission" date="2021-03" db="EMBL/GenBank/DDBJ databases">
        <title>Antimicrobial resistance genes in bacteria isolated from Japanese honey, and their potential for conferring macrolide and lincosamide resistance in the American foulbrood pathogen Paenibacillus larvae.</title>
        <authorList>
            <person name="Okamoto M."/>
            <person name="Kumagai M."/>
            <person name="Kanamori H."/>
            <person name="Takamatsu D."/>
        </authorList>
    </citation>
    <scope>NUCLEOTIDE SEQUENCE [LARGE SCALE GENOMIC DNA]</scope>
    <source>
        <strain evidence="1 2">J42TS3</strain>
    </source>
</reference>
<sequence>MNIEATRYVSLFGKWLFILKGIIPELGERTFAIMPKTGKAGTKQ</sequence>
<accession>A0ABQ4M616</accession>
<gene>
    <name evidence="1" type="ORF">J42TS3_04510</name>
</gene>
<evidence type="ECO:0000313" key="1">
    <source>
        <dbReference type="EMBL" id="GIP51416.1"/>
    </source>
</evidence>
<comment type="caution">
    <text evidence="1">The sequence shown here is derived from an EMBL/GenBank/DDBJ whole genome shotgun (WGS) entry which is preliminary data.</text>
</comment>
<dbReference type="EMBL" id="BOSL01000001">
    <property type="protein sequence ID" value="GIP51416.1"/>
    <property type="molecule type" value="Genomic_DNA"/>
</dbReference>
<evidence type="ECO:0000313" key="2">
    <source>
        <dbReference type="Proteomes" id="UP000679992"/>
    </source>
</evidence>